<dbReference type="Pfam" id="PF21136">
    <property type="entry name" value="WHD_MUS81"/>
    <property type="match status" value="1"/>
</dbReference>
<dbReference type="InterPro" id="IPR027421">
    <property type="entry name" value="DNA_pol_lamdba_lyase_dom_sf"/>
</dbReference>
<evidence type="ECO:0000256" key="3">
    <source>
        <dbReference type="ARBA" id="ARBA00010015"/>
    </source>
</evidence>
<keyword evidence="4 14" id="KW-0540">Nuclease</keyword>
<keyword evidence="7 14" id="KW-0227">DNA damage</keyword>
<dbReference type="SUPFAM" id="SSF52980">
    <property type="entry name" value="Restriction endonuclease-like"/>
    <property type="match status" value="1"/>
</dbReference>
<dbReference type="AlphaFoldDB" id="A0AA43QTJ5"/>
<dbReference type="GO" id="GO:0006308">
    <property type="term" value="P:DNA catabolic process"/>
    <property type="evidence" value="ECO:0007669"/>
    <property type="project" value="UniProtKB-UniRule"/>
</dbReference>
<evidence type="ECO:0000256" key="14">
    <source>
        <dbReference type="RuleBase" id="RU369042"/>
    </source>
</evidence>
<dbReference type="Pfam" id="PF02732">
    <property type="entry name" value="ERCC4"/>
    <property type="match status" value="1"/>
</dbReference>
<keyword evidence="6 14" id="KW-0255">Endonuclease</keyword>
<name>A0AA43QTJ5_9LECA</name>
<evidence type="ECO:0000256" key="1">
    <source>
        <dbReference type="ARBA" id="ARBA00001946"/>
    </source>
</evidence>
<dbReference type="InterPro" id="IPR010996">
    <property type="entry name" value="HHH_MUS81"/>
</dbReference>
<keyword evidence="13" id="KW-0469">Meiosis</keyword>
<keyword evidence="18" id="KW-1185">Reference proteome</keyword>
<comment type="cofactor">
    <cofactor evidence="1 14">
        <name>Mg(2+)</name>
        <dbReference type="ChEBI" id="CHEBI:18420"/>
    </cofactor>
</comment>
<dbReference type="PANTHER" id="PTHR13451:SF0">
    <property type="entry name" value="CROSSOVER JUNCTION ENDONUCLEASE MUS81"/>
    <property type="match status" value="1"/>
</dbReference>
<evidence type="ECO:0000256" key="11">
    <source>
        <dbReference type="ARBA" id="ARBA00023204"/>
    </source>
</evidence>
<feature type="region of interest" description="Disordered" evidence="15">
    <location>
        <begin position="711"/>
        <end position="736"/>
    </location>
</feature>
<dbReference type="CDD" id="cd20074">
    <property type="entry name" value="XPF_nuclease_Mus81"/>
    <property type="match status" value="1"/>
</dbReference>
<keyword evidence="12 14" id="KW-0539">Nucleus</keyword>
<feature type="region of interest" description="Disordered" evidence="15">
    <location>
        <begin position="296"/>
        <end position="432"/>
    </location>
</feature>
<evidence type="ECO:0000256" key="6">
    <source>
        <dbReference type="ARBA" id="ARBA00022759"/>
    </source>
</evidence>
<organism evidence="17 18">
    <name type="scientific">Ramalina farinacea</name>
    <dbReference type="NCBI Taxonomy" id="258253"/>
    <lineage>
        <taxon>Eukaryota</taxon>
        <taxon>Fungi</taxon>
        <taxon>Dikarya</taxon>
        <taxon>Ascomycota</taxon>
        <taxon>Pezizomycotina</taxon>
        <taxon>Lecanoromycetes</taxon>
        <taxon>OSLEUM clade</taxon>
        <taxon>Lecanoromycetidae</taxon>
        <taxon>Lecanorales</taxon>
        <taxon>Lecanorineae</taxon>
        <taxon>Ramalinaceae</taxon>
        <taxon>Ramalina</taxon>
    </lineage>
</organism>
<dbReference type="GO" id="GO:0031573">
    <property type="term" value="P:mitotic intra-S DNA damage checkpoint signaling"/>
    <property type="evidence" value="ECO:0007669"/>
    <property type="project" value="TreeGrafter"/>
</dbReference>
<dbReference type="EC" id="3.1.22.-" evidence="14"/>
<comment type="caution">
    <text evidence="17">The sequence shown here is derived from an EMBL/GenBank/DDBJ whole genome shotgun (WGS) entry which is preliminary data.</text>
</comment>
<feature type="domain" description="ERCC4" evidence="16">
    <location>
        <begin position="452"/>
        <end position="564"/>
    </location>
</feature>
<dbReference type="InterPro" id="IPR006166">
    <property type="entry name" value="ERCC4_domain"/>
</dbReference>
<dbReference type="InterPro" id="IPR011335">
    <property type="entry name" value="Restrct_endonuc-II-like"/>
</dbReference>
<feature type="compositionally biased region" description="Basic and acidic residues" evidence="15">
    <location>
        <begin position="239"/>
        <end position="254"/>
    </location>
</feature>
<dbReference type="GO" id="GO:0000727">
    <property type="term" value="P:double-strand break repair via break-induced replication"/>
    <property type="evidence" value="ECO:0007669"/>
    <property type="project" value="UniProtKB-UniRule"/>
</dbReference>
<feature type="compositionally biased region" description="Low complexity" evidence="15">
    <location>
        <begin position="422"/>
        <end position="432"/>
    </location>
</feature>
<dbReference type="InterPro" id="IPR047417">
    <property type="entry name" value="WHD_MUS81"/>
</dbReference>
<dbReference type="GO" id="GO:0003677">
    <property type="term" value="F:DNA binding"/>
    <property type="evidence" value="ECO:0007669"/>
    <property type="project" value="UniProtKB-UniRule"/>
</dbReference>
<comment type="similarity">
    <text evidence="3 14">Belongs to the XPF family.</text>
</comment>
<sequence>MKACPVTFSHPSEAIQLNGFGPKTCADLTEKLKAHCAANGLPTPKKPSAKNRKRVSGDDLADVEEPAPPKRPRRIKPYVPGRRTGAYAIVLALSSVPEDSLQSLTKTQVIELAQPHCDSDFTEPDPGKYYTAWNSINTLVNKDLVQERGRPLRKYALTEEGWDVAKRIRQVEAREEGDISEHVATERITSSTIEQRSKIGEIASKRKNVTSSSGQRINPAQNRTTYAGFDDLNGEDSSDWERWPSVEGHHEFGPKVKSTAPTHMREHKTARSWATHALGDFDEENFEEVDRFSFSPLHTQPSASTSQSPQRSSGDQQLGYRLGGAPTDKFGTFDPAARVREARKPKFKPPPNIVEILSSPEPVEKRSGSSKDARALRAISGNHPPPSARHKTTSLKPKSFTDSNASIKTNILPKDPPRPVPTTTNITNTTTISPALPTFTPITLPPGSFTVRLILDNREVKSKASRDGIQKSLQDRGIDPLVRPLPLGDIFWVAELHSPLTHLAPFNHGGDDPATAEIALDYIVERKRLDDLVGSITDGRFSEQKHRLRRSGVQNVIYLIEEVALSPEKQQRFAEAISSAIASTQVVNGFFVKQTRCLDESIKYLVRMTHLLKSRYEGKPLQVIPTRALDSATYLPLLKQLKLRGECNNNITFPAFASMASKSEGLTLRDVYLKMLMCTRGISGEKAMAIQKHWRTPQEFIRAFEEAGAGTGAGGGGGGGRGGAKESTDATRKKARDTLVESKLGGSMVGKTKIKGALSRKVAEIWGDS</sequence>
<dbReference type="SMART" id="SM00891">
    <property type="entry name" value="ERCC4"/>
    <property type="match status" value="1"/>
</dbReference>
<proteinExistence type="inferred from homology"/>
<evidence type="ECO:0000256" key="4">
    <source>
        <dbReference type="ARBA" id="ARBA00022722"/>
    </source>
</evidence>
<protein>
    <recommendedName>
        <fullName evidence="14">Crossover junction endonuclease MUS81</fullName>
        <ecNumber evidence="14">3.1.22.-</ecNumber>
    </recommendedName>
</protein>
<evidence type="ECO:0000256" key="8">
    <source>
        <dbReference type="ARBA" id="ARBA00022801"/>
    </source>
</evidence>
<keyword evidence="11 14" id="KW-0234">DNA repair</keyword>
<feature type="compositionally biased region" description="Polar residues" evidence="15">
    <location>
        <begin position="394"/>
        <end position="409"/>
    </location>
</feature>
<comment type="function">
    <text evidence="14">Interacts with EME1 to form a DNA structure-specific endonuclease with substrate preference for branched DNA structures with a 5'-end at the branch nick. Typical substrates include 3'-flap structures, D-loops, replication forks and nicked Holliday junctions. May be required in mitosis for the processing of stalled or collapsed replication fork intermediates. May be required in meiosis for the repair of meiosis-specific double strand breaks subsequent to single-end invasion (SEI).</text>
</comment>
<dbReference type="CDD" id="cd21036">
    <property type="entry name" value="WH_MUS81"/>
    <property type="match status" value="1"/>
</dbReference>
<dbReference type="InterPro" id="IPR036388">
    <property type="entry name" value="WH-like_DNA-bd_sf"/>
</dbReference>
<dbReference type="GO" id="GO:0005634">
    <property type="term" value="C:nucleus"/>
    <property type="evidence" value="ECO:0007669"/>
    <property type="project" value="UniProtKB-SubCell"/>
</dbReference>
<keyword evidence="5 14" id="KW-0479">Metal-binding</keyword>
<evidence type="ECO:0000256" key="10">
    <source>
        <dbReference type="ARBA" id="ARBA00023172"/>
    </source>
</evidence>
<feature type="region of interest" description="Disordered" evidence="15">
    <location>
        <begin position="38"/>
        <end position="78"/>
    </location>
</feature>
<feature type="compositionally biased region" description="Basic and acidic residues" evidence="15">
    <location>
        <begin position="362"/>
        <end position="375"/>
    </location>
</feature>
<evidence type="ECO:0000259" key="16">
    <source>
        <dbReference type="SMART" id="SM00891"/>
    </source>
</evidence>
<dbReference type="Gene3D" id="1.10.10.10">
    <property type="entry name" value="Winged helix-like DNA-binding domain superfamily/Winged helix DNA-binding domain"/>
    <property type="match status" value="1"/>
</dbReference>
<feature type="compositionally biased region" description="Gly residues" evidence="15">
    <location>
        <begin position="711"/>
        <end position="722"/>
    </location>
</feature>
<gene>
    <name evidence="17" type="primary">MUS81</name>
    <name evidence="17" type="ORF">OHK93_003523</name>
</gene>
<feature type="compositionally biased region" description="Low complexity" evidence="15">
    <location>
        <begin position="299"/>
        <end position="313"/>
    </location>
</feature>
<dbReference type="Gene3D" id="3.40.50.10130">
    <property type="match status" value="1"/>
</dbReference>
<dbReference type="EMBL" id="JAPUFD010000018">
    <property type="protein sequence ID" value="MDI1492310.1"/>
    <property type="molecule type" value="Genomic_DNA"/>
</dbReference>
<feature type="compositionally biased region" description="Basic and acidic residues" evidence="15">
    <location>
        <begin position="723"/>
        <end position="736"/>
    </location>
</feature>
<dbReference type="Gene3D" id="1.10.150.670">
    <property type="entry name" value="Crossover junction endonuclease EME1, DNA-binding domain"/>
    <property type="match status" value="1"/>
</dbReference>
<evidence type="ECO:0000256" key="5">
    <source>
        <dbReference type="ARBA" id="ARBA00022723"/>
    </source>
</evidence>
<dbReference type="FunFam" id="1.10.10.10:FF:000307">
    <property type="entry name" value="Crossover junction endonuclease MUS81"/>
    <property type="match status" value="1"/>
</dbReference>
<dbReference type="Pfam" id="PF14716">
    <property type="entry name" value="HHH_8"/>
    <property type="match status" value="1"/>
</dbReference>
<feature type="compositionally biased region" description="Polar residues" evidence="15">
    <location>
        <begin position="209"/>
        <end position="225"/>
    </location>
</feature>
<reference evidence="17" key="1">
    <citation type="journal article" date="2023" name="Genome Biol. Evol.">
        <title>First Whole Genome Sequence and Flow Cytometry Genome Size Data for the Lichen-Forming Fungus Ramalina farinacea (Ascomycota).</title>
        <authorList>
            <person name="Llewellyn T."/>
            <person name="Mian S."/>
            <person name="Hill R."/>
            <person name="Leitch I.J."/>
            <person name="Gaya E."/>
        </authorList>
    </citation>
    <scope>NUCLEOTIDE SEQUENCE</scope>
    <source>
        <strain evidence="17">LIQ254RAFAR</strain>
    </source>
</reference>
<evidence type="ECO:0000256" key="9">
    <source>
        <dbReference type="ARBA" id="ARBA00022842"/>
    </source>
</evidence>
<evidence type="ECO:0000313" key="18">
    <source>
        <dbReference type="Proteomes" id="UP001161017"/>
    </source>
</evidence>
<dbReference type="GO" id="GO:0048476">
    <property type="term" value="C:Holliday junction resolvase complex"/>
    <property type="evidence" value="ECO:0007669"/>
    <property type="project" value="UniProtKB-UniRule"/>
</dbReference>
<dbReference type="FunFam" id="3.40.50.10130:FF:000003">
    <property type="entry name" value="Crossover junction endonuclease MUS81"/>
    <property type="match status" value="1"/>
</dbReference>
<dbReference type="InterPro" id="IPR033309">
    <property type="entry name" value="Mus81"/>
</dbReference>
<dbReference type="PANTHER" id="PTHR13451">
    <property type="entry name" value="CLASS II CROSSOVER JUNCTION ENDONUCLEASE MUS81"/>
    <property type="match status" value="1"/>
</dbReference>
<keyword evidence="10 14" id="KW-0233">DNA recombination</keyword>
<keyword evidence="8 14" id="KW-0378">Hydrolase</keyword>
<evidence type="ECO:0000256" key="15">
    <source>
        <dbReference type="SAM" id="MobiDB-lite"/>
    </source>
</evidence>
<dbReference type="GO" id="GO:0046872">
    <property type="term" value="F:metal ion binding"/>
    <property type="evidence" value="ECO:0007669"/>
    <property type="project" value="UniProtKB-UniRule"/>
</dbReference>
<dbReference type="InterPro" id="IPR042530">
    <property type="entry name" value="EME1/EME2_C"/>
</dbReference>
<comment type="subcellular location">
    <subcellularLocation>
        <location evidence="2 14">Nucleus</location>
    </subcellularLocation>
</comment>
<dbReference type="Proteomes" id="UP001161017">
    <property type="component" value="Unassembled WGS sequence"/>
</dbReference>
<evidence type="ECO:0000256" key="2">
    <source>
        <dbReference type="ARBA" id="ARBA00004123"/>
    </source>
</evidence>
<comment type="subunit">
    <text evidence="14">Interacts with EME1.</text>
</comment>
<dbReference type="InterPro" id="IPR047416">
    <property type="entry name" value="XPF_nuclease_Mus81"/>
</dbReference>
<dbReference type="GO" id="GO:0008821">
    <property type="term" value="F:crossover junction DNA endonuclease activity"/>
    <property type="evidence" value="ECO:0007669"/>
    <property type="project" value="UniProtKB-UniRule"/>
</dbReference>
<evidence type="ECO:0000313" key="17">
    <source>
        <dbReference type="EMBL" id="MDI1492310.1"/>
    </source>
</evidence>
<keyword evidence="9 14" id="KW-0460">Magnesium</keyword>
<dbReference type="GO" id="GO:0048257">
    <property type="term" value="F:3'-flap endonuclease activity"/>
    <property type="evidence" value="ECO:0007669"/>
    <property type="project" value="TreeGrafter"/>
</dbReference>
<evidence type="ECO:0000256" key="13">
    <source>
        <dbReference type="ARBA" id="ARBA00023254"/>
    </source>
</evidence>
<dbReference type="GO" id="GO:0000712">
    <property type="term" value="P:resolution of meiotic recombination intermediates"/>
    <property type="evidence" value="ECO:0007669"/>
    <property type="project" value="TreeGrafter"/>
</dbReference>
<feature type="region of interest" description="Disordered" evidence="15">
    <location>
        <begin position="205"/>
        <end position="268"/>
    </location>
</feature>
<dbReference type="Gene3D" id="1.10.150.110">
    <property type="entry name" value="DNA polymerase beta, N-terminal domain-like"/>
    <property type="match status" value="1"/>
</dbReference>
<accession>A0AA43QTJ5</accession>
<evidence type="ECO:0000256" key="7">
    <source>
        <dbReference type="ARBA" id="ARBA00022763"/>
    </source>
</evidence>
<evidence type="ECO:0000256" key="12">
    <source>
        <dbReference type="ARBA" id="ARBA00023242"/>
    </source>
</evidence>